<dbReference type="EMBL" id="BSPT01000038">
    <property type="protein sequence ID" value="GLT06215.1"/>
    <property type="molecule type" value="Genomic_DNA"/>
</dbReference>
<dbReference type="Proteomes" id="UP001157117">
    <property type="component" value="Unassembled WGS sequence"/>
</dbReference>
<proteinExistence type="predicted"/>
<sequence length="86" mass="9062">MPSICGIVRRKPKFTPEANSIILFGPGVIEVAKAKVISAVSVAVSKAGLPKKPLHVSCGRRRPPLSICHRGNLAILASSRHSAKLA</sequence>
<organism evidence="1 2">
    <name type="scientific">Sphingomonas psychrolutea</name>
    <dbReference type="NCBI Taxonomy" id="1259676"/>
    <lineage>
        <taxon>Bacteria</taxon>
        <taxon>Pseudomonadati</taxon>
        <taxon>Pseudomonadota</taxon>
        <taxon>Alphaproteobacteria</taxon>
        <taxon>Sphingomonadales</taxon>
        <taxon>Sphingomonadaceae</taxon>
        <taxon>Sphingomonas</taxon>
    </lineage>
</organism>
<protein>
    <submittedName>
        <fullName evidence="1">Uncharacterized protein</fullName>
    </submittedName>
</protein>
<evidence type="ECO:0000313" key="1">
    <source>
        <dbReference type="EMBL" id="GLT06215.1"/>
    </source>
</evidence>
<keyword evidence="2" id="KW-1185">Reference proteome</keyword>
<accession>A0ABQ6EFV3</accession>
<comment type="caution">
    <text evidence="1">The sequence shown here is derived from an EMBL/GenBank/DDBJ whole genome shotgun (WGS) entry which is preliminary data.</text>
</comment>
<evidence type="ECO:0000313" key="2">
    <source>
        <dbReference type="Proteomes" id="UP001157117"/>
    </source>
</evidence>
<name>A0ABQ6EFV3_9SPHN</name>
<gene>
    <name evidence="1" type="ORF">GCM10007926_31500</name>
</gene>
<reference evidence="2" key="1">
    <citation type="journal article" date="2019" name="Int. J. Syst. Evol. Microbiol.">
        <title>The Global Catalogue of Microorganisms (GCM) 10K type strain sequencing project: providing services to taxonomists for standard genome sequencing and annotation.</title>
        <authorList>
            <consortium name="The Broad Institute Genomics Platform"/>
            <consortium name="The Broad Institute Genome Sequencing Center for Infectious Disease"/>
            <person name="Wu L."/>
            <person name="Ma J."/>
        </authorList>
    </citation>
    <scope>NUCLEOTIDE SEQUENCE [LARGE SCALE GENOMIC DNA]</scope>
    <source>
        <strain evidence="2">NBRC 109639</strain>
    </source>
</reference>